<comment type="caution">
    <text evidence="1">The sequence shown here is derived from an EMBL/GenBank/DDBJ whole genome shotgun (WGS) entry which is preliminary data.</text>
</comment>
<keyword evidence="2" id="KW-1185">Reference proteome</keyword>
<name>A0A7Z0ER65_9ACTN</name>
<evidence type="ECO:0000313" key="2">
    <source>
        <dbReference type="Proteomes" id="UP000572051"/>
    </source>
</evidence>
<evidence type="ECO:0000313" key="1">
    <source>
        <dbReference type="EMBL" id="NYJ36787.1"/>
    </source>
</evidence>
<dbReference type="AlphaFoldDB" id="A0A7Z0ER65"/>
<dbReference type="Proteomes" id="UP000572051">
    <property type="component" value="Unassembled WGS sequence"/>
</dbReference>
<accession>A0A7Z0ER65</accession>
<protein>
    <recommendedName>
        <fullName evidence="3">DUF4145 domain-containing protein</fullName>
    </recommendedName>
</protein>
<proteinExistence type="predicted"/>
<sequence length="247" mass="26650">MVDGASRENLLNYARRLSADIKADMDWHSSGHGSGGYWTVANHAALSKVMAKSAAALEFLRRYAGDESSWTHRANAIYDSKGDGQSLESGAHAVGDLLEEWINQVESGANEILGERQWSEVSLVGTDIMSQVRRLLEEPRSHPAAPIVLCGAALETALRSAVDAHGLELRNRPSVAAYTSALRSAGLITAQDVKDIEMCAGLRNSAAHGQFEGLSPERAGLMEQMTNLILRRLADIQLVQGDFPGRG</sequence>
<reference evidence="1 2" key="1">
    <citation type="submission" date="2020-07" db="EMBL/GenBank/DDBJ databases">
        <title>Sequencing the genomes of 1000 actinobacteria strains.</title>
        <authorList>
            <person name="Klenk H.-P."/>
        </authorList>
    </citation>
    <scope>NUCLEOTIDE SEQUENCE [LARGE SCALE GENOMIC DNA]</scope>
    <source>
        <strain evidence="1 2">DSM 44442</strain>
    </source>
</reference>
<organism evidence="1 2">
    <name type="scientific">Nocardiopsis aegyptia</name>
    <dbReference type="NCBI Taxonomy" id="220378"/>
    <lineage>
        <taxon>Bacteria</taxon>
        <taxon>Bacillati</taxon>
        <taxon>Actinomycetota</taxon>
        <taxon>Actinomycetes</taxon>
        <taxon>Streptosporangiales</taxon>
        <taxon>Nocardiopsidaceae</taxon>
        <taxon>Nocardiopsis</taxon>
    </lineage>
</organism>
<gene>
    <name evidence="1" type="ORF">HNR10_004668</name>
</gene>
<evidence type="ECO:0008006" key="3">
    <source>
        <dbReference type="Google" id="ProtNLM"/>
    </source>
</evidence>
<dbReference type="EMBL" id="JACCFS010000001">
    <property type="protein sequence ID" value="NYJ36787.1"/>
    <property type="molecule type" value="Genomic_DNA"/>
</dbReference>
<dbReference type="RefSeq" id="WP_179826959.1">
    <property type="nucleotide sequence ID" value="NZ_JACCFS010000001.1"/>
</dbReference>